<dbReference type="InterPro" id="IPR001845">
    <property type="entry name" value="HTH_ArsR_DNA-bd_dom"/>
</dbReference>
<evidence type="ECO:0000259" key="2">
    <source>
        <dbReference type="Pfam" id="PF09860"/>
    </source>
</evidence>
<dbReference type="OrthoDB" id="141342at2"/>
<protein>
    <submittedName>
        <fullName evidence="3">DUF2087 domain-containing protein</fullName>
    </submittedName>
</protein>
<dbReference type="Gene3D" id="1.10.10.10">
    <property type="entry name" value="Winged helix-like DNA-binding domain superfamily/Winged helix DNA-binding domain"/>
    <property type="match status" value="1"/>
</dbReference>
<feature type="domain" description="HTH arsR-type" evidence="1">
    <location>
        <begin position="2"/>
        <end position="30"/>
    </location>
</feature>
<accession>A0A4P6K6B9</accession>
<feature type="domain" description="DUF2087" evidence="2">
    <location>
        <begin position="92"/>
        <end position="157"/>
    </location>
</feature>
<dbReference type="AlphaFoldDB" id="A0A4P6K6B9"/>
<dbReference type="KEGG" id="kbs:EPA93_13850"/>
<dbReference type="Pfam" id="PF09860">
    <property type="entry name" value="DUF2087"/>
    <property type="match status" value="1"/>
</dbReference>
<reference evidence="3 4" key="1">
    <citation type="submission" date="2019-01" db="EMBL/GenBank/DDBJ databases">
        <title>Ktedonosporobacter rubrisoli SCAWS-G2.</title>
        <authorList>
            <person name="Huang Y."/>
            <person name="Yan B."/>
        </authorList>
    </citation>
    <scope>NUCLEOTIDE SEQUENCE [LARGE SCALE GENOMIC DNA]</scope>
    <source>
        <strain evidence="3 4">SCAWS-G2</strain>
    </source>
</reference>
<proteinExistence type="predicted"/>
<dbReference type="SUPFAM" id="SSF46785">
    <property type="entry name" value="Winged helix' DNA-binding domain"/>
    <property type="match status" value="1"/>
</dbReference>
<organism evidence="3 4">
    <name type="scientific">Ktedonosporobacter rubrisoli</name>
    <dbReference type="NCBI Taxonomy" id="2509675"/>
    <lineage>
        <taxon>Bacteria</taxon>
        <taxon>Bacillati</taxon>
        <taxon>Chloroflexota</taxon>
        <taxon>Ktedonobacteria</taxon>
        <taxon>Ktedonobacterales</taxon>
        <taxon>Ktedonosporobacteraceae</taxon>
        <taxon>Ktedonosporobacter</taxon>
    </lineage>
</organism>
<evidence type="ECO:0000259" key="1">
    <source>
        <dbReference type="Pfam" id="PF01022"/>
    </source>
</evidence>
<dbReference type="InterPro" id="IPR036390">
    <property type="entry name" value="WH_DNA-bd_sf"/>
</dbReference>
<evidence type="ECO:0000313" key="4">
    <source>
        <dbReference type="Proteomes" id="UP000290365"/>
    </source>
</evidence>
<dbReference type="GO" id="GO:0003700">
    <property type="term" value="F:DNA-binding transcription factor activity"/>
    <property type="evidence" value="ECO:0007669"/>
    <property type="project" value="InterPro"/>
</dbReference>
<evidence type="ECO:0000313" key="3">
    <source>
        <dbReference type="EMBL" id="QBD83470.1"/>
    </source>
</evidence>
<gene>
    <name evidence="3" type="ORF">EPA93_13850</name>
</gene>
<sequence length="166" mass="19305">MSAQEIIAALELSQSSVSRHLKQLVSLGYLYERRREGASKTYRPSSFFFARTAQALLRLAAGNTQATSEEATRPKELRRFLDKHGKLVLWPPARQRDKVLLLEYLTGFFEFGRVYSENEVNQILLQQCTFKDTAALRRALYEYRFINRTRDGSRYWLIGSDLDSEE</sequence>
<dbReference type="InterPro" id="IPR011991">
    <property type="entry name" value="ArsR-like_HTH"/>
</dbReference>
<dbReference type="Proteomes" id="UP000290365">
    <property type="component" value="Chromosome"/>
</dbReference>
<dbReference type="CDD" id="cd00090">
    <property type="entry name" value="HTH_ARSR"/>
    <property type="match status" value="1"/>
</dbReference>
<dbReference type="InterPro" id="IPR018656">
    <property type="entry name" value="DUF2087"/>
</dbReference>
<name>A0A4P6K6B9_KTERU</name>
<dbReference type="InterPro" id="IPR036388">
    <property type="entry name" value="WH-like_DNA-bd_sf"/>
</dbReference>
<dbReference type="EMBL" id="CP035758">
    <property type="protein sequence ID" value="QBD83470.1"/>
    <property type="molecule type" value="Genomic_DNA"/>
</dbReference>
<keyword evidence="4" id="KW-1185">Reference proteome</keyword>
<dbReference type="Pfam" id="PF01022">
    <property type="entry name" value="HTH_5"/>
    <property type="match status" value="1"/>
</dbReference>